<evidence type="ECO:0000313" key="6">
    <source>
        <dbReference type="Proteomes" id="UP001470023"/>
    </source>
</evidence>
<dbReference type="Proteomes" id="UP001470023">
    <property type="component" value="Unassembled WGS sequence"/>
</dbReference>
<keyword evidence="6" id="KW-1185">Reference proteome</keyword>
<dbReference type="PANTHER" id="PTHR44942:SF4">
    <property type="entry name" value="METHYLTRANSFERASE TYPE 11 DOMAIN-CONTAINING PROTEIN"/>
    <property type="match status" value="1"/>
</dbReference>
<evidence type="ECO:0000313" key="5">
    <source>
        <dbReference type="EMBL" id="MER6432124.1"/>
    </source>
</evidence>
<dbReference type="PANTHER" id="PTHR44942">
    <property type="entry name" value="METHYLTRANSF_11 DOMAIN-CONTAINING PROTEIN"/>
    <property type="match status" value="1"/>
</dbReference>
<dbReference type="InterPro" id="IPR029063">
    <property type="entry name" value="SAM-dependent_MTases_sf"/>
</dbReference>
<dbReference type="GO" id="GO:0008168">
    <property type="term" value="F:methyltransferase activity"/>
    <property type="evidence" value="ECO:0007669"/>
    <property type="project" value="UniProtKB-KW"/>
</dbReference>
<dbReference type="EMBL" id="JBEPAZ010000037">
    <property type="protein sequence ID" value="MER6432124.1"/>
    <property type="molecule type" value="Genomic_DNA"/>
</dbReference>
<comment type="similarity">
    <text evidence="1">Belongs to the methyltransferase superfamily.</text>
</comment>
<evidence type="ECO:0000259" key="4">
    <source>
        <dbReference type="Pfam" id="PF08241"/>
    </source>
</evidence>
<evidence type="ECO:0000256" key="1">
    <source>
        <dbReference type="ARBA" id="ARBA00008361"/>
    </source>
</evidence>
<reference evidence="5 6" key="1">
    <citation type="submission" date="2024-06" db="EMBL/GenBank/DDBJ databases">
        <title>The Natural Products Discovery Center: Release of the First 8490 Sequenced Strains for Exploring Actinobacteria Biosynthetic Diversity.</title>
        <authorList>
            <person name="Kalkreuter E."/>
            <person name="Kautsar S.A."/>
            <person name="Yang D."/>
            <person name="Bader C.D."/>
            <person name="Teijaro C.N."/>
            <person name="Fluegel L."/>
            <person name="Davis C.M."/>
            <person name="Simpson J.R."/>
            <person name="Lauterbach L."/>
            <person name="Steele A.D."/>
            <person name="Gui C."/>
            <person name="Meng S."/>
            <person name="Li G."/>
            <person name="Viehrig K."/>
            <person name="Ye F."/>
            <person name="Su P."/>
            <person name="Kiefer A.F."/>
            <person name="Nichols A."/>
            <person name="Cepeda A.J."/>
            <person name="Yan W."/>
            <person name="Fan B."/>
            <person name="Jiang Y."/>
            <person name="Adhikari A."/>
            <person name="Zheng C.-J."/>
            <person name="Schuster L."/>
            <person name="Cowan T.M."/>
            <person name="Smanski M.J."/>
            <person name="Chevrette M.G."/>
            <person name="De Carvalho L.P.S."/>
            <person name="Shen B."/>
        </authorList>
    </citation>
    <scope>NUCLEOTIDE SEQUENCE [LARGE SCALE GENOMIC DNA]</scope>
    <source>
        <strain evidence="5 6">NPDC001166</strain>
    </source>
</reference>
<keyword evidence="3" id="KW-0808">Transferase</keyword>
<organism evidence="5 6">
    <name type="scientific">Streptomyces sp. 900105245</name>
    <dbReference type="NCBI Taxonomy" id="3154379"/>
    <lineage>
        <taxon>Bacteria</taxon>
        <taxon>Bacillati</taxon>
        <taxon>Actinomycetota</taxon>
        <taxon>Actinomycetes</taxon>
        <taxon>Kitasatosporales</taxon>
        <taxon>Streptomycetaceae</taxon>
        <taxon>Streptomyces</taxon>
    </lineage>
</organism>
<accession>A0ABV1UEI9</accession>
<dbReference type="InterPro" id="IPR013216">
    <property type="entry name" value="Methyltransf_11"/>
</dbReference>
<protein>
    <submittedName>
        <fullName evidence="5">Class I SAM-dependent methyltransferase</fullName>
    </submittedName>
</protein>
<dbReference type="GO" id="GO:0032259">
    <property type="term" value="P:methylation"/>
    <property type="evidence" value="ECO:0007669"/>
    <property type="project" value="UniProtKB-KW"/>
</dbReference>
<dbReference type="CDD" id="cd02440">
    <property type="entry name" value="AdoMet_MTases"/>
    <property type="match status" value="1"/>
</dbReference>
<keyword evidence="2 5" id="KW-0489">Methyltransferase</keyword>
<proteinExistence type="inferred from homology"/>
<dbReference type="SUPFAM" id="SSF53335">
    <property type="entry name" value="S-adenosyl-L-methionine-dependent methyltransferases"/>
    <property type="match status" value="1"/>
</dbReference>
<feature type="domain" description="Methyltransferase type 11" evidence="4">
    <location>
        <begin position="50"/>
        <end position="146"/>
    </location>
</feature>
<sequence length="200" mass="22639">MIKTQVEYSRRSPTYWNHLYQAGYRVGEPGAFERQMFRNYATLKAGMLAVDVGTGRGHMAAHMAKWGLIVLAYDFSTVAIADARANHQSCSDQLTFAEHDFTSDAIPPELSPGTVDIISCRHSFEFLDRFRFLTDARRWLTSAGVLQITTHRAKRMPPAAAHQGLRDEDIEQLRQGWRYMTTYGLDGDDTLIGIVLRGPR</sequence>
<dbReference type="InterPro" id="IPR051052">
    <property type="entry name" value="Diverse_substrate_MTase"/>
</dbReference>
<name>A0ABV1UEI9_9ACTN</name>
<evidence type="ECO:0000256" key="2">
    <source>
        <dbReference type="ARBA" id="ARBA00022603"/>
    </source>
</evidence>
<gene>
    <name evidence="5" type="ORF">ABT272_31035</name>
</gene>
<evidence type="ECO:0000256" key="3">
    <source>
        <dbReference type="ARBA" id="ARBA00022679"/>
    </source>
</evidence>
<dbReference type="Gene3D" id="3.40.50.150">
    <property type="entry name" value="Vaccinia Virus protein VP39"/>
    <property type="match status" value="1"/>
</dbReference>
<dbReference type="Pfam" id="PF08241">
    <property type="entry name" value="Methyltransf_11"/>
    <property type="match status" value="1"/>
</dbReference>
<comment type="caution">
    <text evidence="5">The sequence shown here is derived from an EMBL/GenBank/DDBJ whole genome shotgun (WGS) entry which is preliminary data.</text>
</comment>
<dbReference type="RefSeq" id="WP_352064963.1">
    <property type="nucleotide sequence ID" value="NZ_JBEPAZ010000037.1"/>
</dbReference>